<dbReference type="Gene3D" id="3.40.50.360">
    <property type="match status" value="1"/>
</dbReference>
<dbReference type="Pfam" id="PF02525">
    <property type="entry name" value="Flavodoxin_2"/>
    <property type="match status" value="1"/>
</dbReference>
<evidence type="ECO:0000256" key="1">
    <source>
        <dbReference type="ARBA" id="ARBA00022630"/>
    </source>
</evidence>
<evidence type="ECO:0000313" key="5">
    <source>
        <dbReference type="EMBL" id="GFM31851.1"/>
    </source>
</evidence>
<keyword evidence="3" id="KW-0812">Transmembrane</keyword>
<keyword evidence="1" id="KW-0285">Flavoprotein</keyword>
<evidence type="ECO:0000256" key="3">
    <source>
        <dbReference type="SAM" id="Phobius"/>
    </source>
</evidence>
<comment type="caution">
    <text evidence="5">The sequence shown here is derived from an EMBL/GenBank/DDBJ whole genome shotgun (WGS) entry which is preliminary data.</text>
</comment>
<keyword evidence="2" id="KW-0288">FMN</keyword>
<gene>
    <name evidence="5" type="ORF">DSM101010T_02160</name>
</gene>
<feature type="domain" description="Flavodoxin-like fold" evidence="4">
    <location>
        <begin position="42"/>
        <end position="159"/>
    </location>
</feature>
<evidence type="ECO:0000259" key="4">
    <source>
        <dbReference type="Pfam" id="PF02525"/>
    </source>
</evidence>
<proteinExistence type="predicted"/>
<protein>
    <submittedName>
        <fullName evidence="5">Flavodoxin</fullName>
    </submittedName>
</protein>
<dbReference type="InterPro" id="IPR029039">
    <property type="entry name" value="Flavoprotein-like_sf"/>
</dbReference>
<evidence type="ECO:0000313" key="6">
    <source>
        <dbReference type="Proteomes" id="UP000503840"/>
    </source>
</evidence>
<dbReference type="Proteomes" id="UP000503840">
    <property type="component" value="Unassembled WGS sequence"/>
</dbReference>
<feature type="transmembrane region" description="Helical" evidence="3">
    <location>
        <begin position="49"/>
        <end position="68"/>
    </location>
</feature>
<accession>A0A7J0BF95</accession>
<reference evidence="5 6" key="1">
    <citation type="submission" date="2020-05" db="EMBL/GenBank/DDBJ databases">
        <title>Draft genome sequence of Desulfovibrio sp. strain HN2T.</title>
        <authorList>
            <person name="Ueno A."/>
            <person name="Tamazawa S."/>
            <person name="Tamamura S."/>
            <person name="Murakami T."/>
            <person name="Kiyama T."/>
            <person name="Inomata H."/>
            <person name="Amano Y."/>
            <person name="Miyakawa K."/>
            <person name="Tamaki H."/>
            <person name="Naganuma T."/>
            <person name="Kaneko K."/>
        </authorList>
    </citation>
    <scope>NUCLEOTIDE SEQUENCE [LARGE SCALE GENOMIC DNA]</scope>
    <source>
        <strain evidence="5 6">HN2</strain>
    </source>
</reference>
<sequence>MEGVSAAGGTSKLVLLRHYDVHHCVSCQRCEHDPAKACYLTEKDQSNELFSFMLTAPVVFFASPVYFYHVPSHFKAFIDRCQCFWMRYHAGETSMTGLPPRKAFLAMMGARQKGEKLFEGSVLTMKCFLQPFNFTLQQPLLMYGLDGPKDLANNEEDCESLRRMGMDAQKAVEEFLEQHKG</sequence>
<dbReference type="SUPFAM" id="SSF52218">
    <property type="entry name" value="Flavoproteins"/>
    <property type="match status" value="1"/>
</dbReference>
<dbReference type="PANTHER" id="PTHR43278">
    <property type="entry name" value="NAD(P)H-DEPENDENT FMN-CONTAINING OXIDOREDUCTASE YWQN-RELATED"/>
    <property type="match status" value="1"/>
</dbReference>
<keyword evidence="3" id="KW-0472">Membrane</keyword>
<name>A0A7J0BF95_9BACT</name>
<keyword evidence="6" id="KW-1185">Reference proteome</keyword>
<dbReference type="InterPro" id="IPR051796">
    <property type="entry name" value="ISF_SsuE-like"/>
</dbReference>
<dbReference type="PANTHER" id="PTHR43278:SF4">
    <property type="entry name" value="NAD(P)H-DEPENDENT FMN-CONTAINING OXIDOREDUCTASE YWQN-RELATED"/>
    <property type="match status" value="1"/>
</dbReference>
<evidence type="ECO:0000256" key="2">
    <source>
        <dbReference type="ARBA" id="ARBA00022643"/>
    </source>
</evidence>
<keyword evidence="3" id="KW-1133">Transmembrane helix</keyword>
<organism evidence="5 6">
    <name type="scientific">Desulfovibrio subterraneus</name>
    <dbReference type="NCBI Taxonomy" id="2718620"/>
    <lineage>
        <taxon>Bacteria</taxon>
        <taxon>Pseudomonadati</taxon>
        <taxon>Thermodesulfobacteriota</taxon>
        <taxon>Desulfovibrionia</taxon>
        <taxon>Desulfovibrionales</taxon>
        <taxon>Desulfovibrionaceae</taxon>
        <taxon>Desulfovibrio</taxon>
    </lineage>
</organism>
<dbReference type="InterPro" id="IPR003680">
    <property type="entry name" value="Flavodoxin_fold"/>
</dbReference>
<dbReference type="EMBL" id="BLVO01000004">
    <property type="protein sequence ID" value="GFM31851.1"/>
    <property type="molecule type" value="Genomic_DNA"/>
</dbReference>
<dbReference type="AlphaFoldDB" id="A0A7J0BF95"/>